<gene>
    <name evidence="2" type="ORF">GMARGA_LOCUS36878</name>
</gene>
<evidence type="ECO:0000313" key="3">
    <source>
        <dbReference type="Proteomes" id="UP000789901"/>
    </source>
</evidence>
<accession>A0ABN7WYV0</accession>
<feature type="compositionally biased region" description="Polar residues" evidence="1">
    <location>
        <begin position="26"/>
        <end position="40"/>
    </location>
</feature>
<feature type="region of interest" description="Disordered" evidence="1">
    <location>
        <begin position="8"/>
        <end position="40"/>
    </location>
</feature>
<feature type="non-terminal residue" evidence="2">
    <location>
        <position position="1"/>
    </location>
</feature>
<organism evidence="2 3">
    <name type="scientific">Gigaspora margarita</name>
    <dbReference type="NCBI Taxonomy" id="4874"/>
    <lineage>
        <taxon>Eukaryota</taxon>
        <taxon>Fungi</taxon>
        <taxon>Fungi incertae sedis</taxon>
        <taxon>Mucoromycota</taxon>
        <taxon>Glomeromycotina</taxon>
        <taxon>Glomeromycetes</taxon>
        <taxon>Diversisporales</taxon>
        <taxon>Gigasporaceae</taxon>
        <taxon>Gigaspora</taxon>
    </lineage>
</organism>
<keyword evidence="3" id="KW-1185">Reference proteome</keyword>
<dbReference type="Proteomes" id="UP000789901">
    <property type="component" value="Unassembled WGS sequence"/>
</dbReference>
<evidence type="ECO:0000256" key="1">
    <source>
        <dbReference type="SAM" id="MobiDB-lite"/>
    </source>
</evidence>
<proteinExistence type="predicted"/>
<reference evidence="2 3" key="1">
    <citation type="submission" date="2021-06" db="EMBL/GenBank/DDBJ databases">
        <authorList>
            <person name="Kallberg Y."/>
            <person name="Tangrot J."/>
            <person name="Rosling A."/>
        </authorList>
    </citation>
    <scope>NUCLEOTIDE SEQUENCE [LARGE SCALE GENOMIC DNA]</scope>
    <source>
        <strain evidence="2 3">120-4 pot B 10/14</strain>
    </source>
</reference>
<comment type="caution">
    <text evidence="2">The sequence shown here is derived from an EMBL/GenBank/DDBJ whole genome shotgun (WGS) entry which is preliminary data.</text>
</comment>
<dbReference type="EMBL" id="CAJVQB010074473">
    <property type="protein sequence ID" value="CAG8844046.1"/>
    <property type="molecule type" value="Genomic_DNA"/>
</dbReference>
<sequence length="40" mass="4209">SVQWAAVAESAQNSAFGTAQAEKSAKQNPQNFSASLNKLQ</sequence>
<name>A0ABN7WYV0_GIGMA</name>
<protein>
    <submittedName>
        <fullName evidence="2">9834_t:CDS:1</fullName>
    </submittedName>
</protein>
<evidence type="ECO:0000313" key="2">
    <source>
        <dbReference type="EMBL" id="CAG8844046.1"/>
    </source>
</evidence>